<dbReference type="Proteomes" id="UP000703822">
    <property type="component" value="Unassembled WGS sequence"/>
</dbReference>
<dbReference type="EMBL" id="JAUJGC010000035">
    <property type="protein sequence ID" value="MDN5270086.1"/>
    <property type="molecule type" value="Genomic_DNA"/>
</dbReference>
<feature type="transmembrane region" description="Helical" evidence="1">
    <location>
        <begin position="279"/>
        <end position="297"/>
    </location>
</feature>
<dbReference type="EMBL" id="JAHAGS010000010">
    <property type="protein sequence ID" value="MBS6097068.1"/>
    <property type="molecule type" value="Genomic_DNA"/>
</dbReference>
<name>A0A943QS59_STRVE</name>
<gene>
    <name evidence="2" type="ORF">KH901_00985</name>
    <name evidence="3" type="ORF">QY913_08160</name>
</gene>
<sequence length="435" mass="49020">MLKLIYYQWRYSWKEWTATVPVFFMASLISGISLSGDFNIIANKDVLLSVQTDPSPVFLMPIFFGGLTLFLIISSLIASLLNYFKSDYQLWEILGANRWQLSILVAGQISLMAFISSIPGALIATPISRYYYYYLQKYFGKGMMPDLNFGSQPLALLATVALISSLAFVSGYFYTSKLLKQKVERKTFKFWIIVKKAVPWAILVALYASLLFMFYHSEPLLGTGSLLYLMLVNVFAIYALSPYLQIGIIKLLSPVLLSHRYAPILAKWQILSQKSYLKAINASVVTGITLVGSFQLLSQNIFSFFQEDGELELLVSFIAFFLAPVLLILANVVSMTLLSVRQEAKEQKQLATLGVFPAQLLHTKLWESLIITGLAFFISLVINLAMIGLMNHSLRLLKMGMTNWTGLFLPAIILSTLLFLLTFITKVSHIKKQTF</sequence>
<evidence type="ECO:0000313" key="3">
    <source>
        <dbReference type="EMBL" id="MDN5270086.1"/>
    </source>
</evidence>
<accession>A0A943QS59</accession>
<dbReference type="RefSeq" id="WP_247914235.1">
    <property type="nucleotide sequence ID" value="NZ_CAUFED010000002.1"/>
</dbReference>
<keyword evidence="1" id="KW-0812">Transmembrane</keyword>
<organism evidence="2 4">
    <name type="scientific">Streptococcus vestibularis</name>
    <dbReference type="NCBI Taxonomy" id="1343"/>
    <lineage>
        <taxon>Bacteria</taxon>
        <taxon>Bacillati</taxon>
        <taxon>Bacillota</taxon>
        <taxon>Bacilli</taxon>
        <taxon>Lactobacillales</taxon>
        <taxon>Streptococcaceae</taxon>
        <taxon>Streptococcus</taxon>
    </lineage>
</organism>
<feature type="transmembrane region" description="Helical" evidence="1">
    <location>
        <begin position="317"/>
        <end position="340"/>
    </location>
</feature>
<feature type="transmembrane region" description="Helical" evidence="1">
    <location>
        <begin position="407"/>
        <end position="425"/>
    </location>
</feature>
<feature type="transmembrane region" description="Helical" evidence="1">
    <location>
        <begin position="20"/>
        <end position="42"/>
    </location>
</feature>
<feature type="transmembrane region" description="Helical" evidence="1">
    <location>
        <begin position="197"/>
        <end position="215"/>
    </location>
</feature>
<feature type="transmembrane region" description="Helical" evidence="1">
    <location>
        <begin position="154"/>
        <end position="176"/>
    </location>
</feature>
<reference evidence="3" key="2">
    <citation type="submission" date="2023-07" db="EMBL/GenBank/DDBJ databases">
        <title>SVep1, a Temperate Phage of Human Oral Commensal Streptococcus vestibularis.</title>
        <authorList>
            <person name="Wu M."/>
            <person name="Zhu Y."/>
            <person name="Li Y."/>
        </authorList>
    </citation>
    <scope>NUCLEOTIDE SEQUENCE</scope>
    <source>
        <strain evidence="3">SVE8</strain>
    </source>
</reference>
<dbReference type="Proteomes" id="UP001172310">
    <property type="component" value="Unassembled WGS sequence"/>
</dbReference>
<evidence type="ECO:0000256" key="1">
    <source>
        <dbReference type="SAM" id="Phobius"/>
    </source>
</evidence>
<feature type="transmembrane region" description="Helical" evidence="1">
    <location>
        <begin position="105"/>
        <end position="134"/>
    </location>
</feature>
<dbReference type="AlphaFoldDB" id="A0A943QS59"/>
<reference evidence="2" key="1">
    <citation type="submission" date="2021-05" db="EMBL/GenBank/DDBJ databases">
        <title>Infant gut strain persistence is associated with maternal origin, phylogeny, and functional potential including surface adhesion and iron acquisition.</title>
        <authorList>
            <person name="Lou Y.C."/>
        </authorList>
    </citation>
    <scope>NUCLEOTIDE SEQUENCE</scope>
    <source>
        <strain evidence="2">L3_122_031G1_dasL3_122_031G1_maxbin2.maxbin.025s ta_sub</strain>
    </source>
</reference>
<feature type="transmembrane region" description="Helical" evidence="1">
    <location>
        <begin position="62"/>
        <end position="84"/>
    </location>
</feature>
<proteinExistence type="predicted"/>
<evidence type="ECO:0000313" key="2">
    <source>
        <dbReference type="EMBL" id="MBS6097068.1"/>
    </source>
</evidence>
<keyword evidence="1" id="KW-0472">Membrane</keyword>
<feature type="transmembrane region" description="Helical" evidence="1">
    <location>
        <begin position="235"/>
        <end position="258"/>
    </location>
</feature>
<evidence type="ECO:0000313" key="4">
    <source>
        <dbReference type="Proteomes" id="UP000703822"/>
    </source>
</evidence>
<feature type="transmembrane region" description="Helical" evidence="1">
    <location>
        <begin position="369"/>
        <end position="387"/>
    </location>
</feature>
<comment type="caution">
    <text evidence="2">The sequence shown here is derived from an EMBL/GenBank/DDBJ whole genome shotgun (WGS) entry which is preliminary data.</text>
</comment>
<protein>
    <submittedName>
        <fullName evidence="2">FtsX-like permease family protein</fullName>
    </submittedName>
</protein>
<keyword evidence="1" id="KW-1133">Transmembrane helix</keyword>